<dbReference type="Proteomes" id="UP000029488">
    <property type="component" value="Chromosome"/>
</dbReference>
<feature type="transmembrane region" description="Helical" evidence="1">
    <location>
        <begin position="330"/>
        <end position="351"/>
    </location>
</feature>
<feature type="transmembrane region" description="Helical" evidence="1">
    <location>
        <begin position="357"/>
        <end position="376"/>
    </location>
</feature>
<feature type="transmembrane region" description="Helical" evidence="1">
    <location>
        <begin position="12"/>
        <end position="29"/>
    </location>
</feature>
<dbReference type="EMBL" id="CP007646">
    <property type="protein sequence ID" value="AIR11258.1"/>
    <property type="molecule type" value="Genomic_DNA"/>
</dbReference>
<feature type="transmembrane region" description="Helical" evidence="1">
    <location>
        <begin position="59"/>
        <end position="79"/>
    </location>
</feature>
<dbReference type="KEGG" id="lsj:LSJ_1612c"/>
<keyword evidence="1" id="KW-1133">Transmembrane helix</keyword>
<organism evidence="2 3">
    <name type="scientific">Ligilactobacillus salivarius</name>
    <dbReference type="NCBI Taxonomy" id="1624"/>
    <lineage>
        <taxon>Bacteria</taxon>
        <taxon>Bacillati</taxon>
        <taxon>Bacillota</taxon>
        <taxon>Bacilli</taxon>
        <taxon>Lactobacillales</taxon>
        <taxon>Lactobacillaceae</taxon>
        <taxon>Ligilactobacillus</taxon>
    </lineage>
</organism>
<feature type="transmembrane region" description="Helical" evidence="1">
    <location>
        <begin position="120"/>
        <end position="141"/>
    </location>
</feature>
<feature type="transmembrane region" description="Helical" evidence="1">
    <location>
        <begin position="240"/>
        <end position="259"/>
    </location>
</feature>
<keyword evidence="1" id="KW-0472">Membrane</keyword>
<protein>
    <submittedName>
        <fullName evidence="2">Putative polysaccharide polymerase wzy</fullName>
    </submittedName>
</protein>
<reference evidence="2 3" key="1">
    <citation type="journal article" date="2014" name="BMC Genomics">
        <title>Unusual genome complexity in Lactobacillus salivarius JCM1046.</title>
        <authorList>
            <person name="Raftis E.J."/>
            <person name="Forde B.M."/>
            <person name="Claesson M.J."/>
            <person name="O'Toole P.W."/>
        </authorList>
    </citation>
    <scope>NUCLEOTIDE SEQUENCE [LARGE SCALE GENOMIC DNA]</scope>
    <source>
        <strain evidence="2 3">JCM1046</strain>
    </source>
</reference>
<accession>A0A089QHC9</accession>
<dbReference type="AlphaFoldDB" id="A0A089QHC9"/>
<keyword evidence="1" id="KW-0812">Transmembrane</keyword>
<evidence type="ECO:0000313" key="3">
    <source>
        <dbReference type="Proteomes" id="UP000029488"/>
    </source>
</evidence>
<feature type="transmembrane region" description="Helical" evidence="1">
    <location>
        <begin position="161"/>
        <end position="181"/>
    </location>
</feature>
<feature type="transmembrane region" description="Helical" evidence="1">
    <location>
        <begin position="35"/>
        <end position="52"/>
    </location>
</feature>
<proteinExistence type="predicted"/>
<feature type="transmembrane region" description="Helical" evidence="1">
    <location>
        <begin position="193"/>
        <end position="211"/>
    </location>
</feature>
<gene>
    <name evidence="2" type="ORF">LSJ_1612c</name>
</gene>
<feature type="transmembrane region" description="Helical" evidence="1">
    <location>
        <begin position="91"/>
        <end position="108"/>
    </location>
</feature>
<feature type="transmembrane region" description="Helical" evidence="1">
    <location>
        <begin position="217"/>
        <end position="233"/>
    </location>
</feature>
<evidence type="ECO:0000256" key="1">
    <source>
        <dbReference type="SAM" id="Phobius"/>
    </source>
</evidence>
<sequence length="416" mass="48092">MVKIKYTTIYKIIIYMIFFLNLGFLNIKSDYAGGIAKLSGSVAILLFIVYLFQPRKVRISKWIVVYIMSFCVEIIFQILRGGIIESLSSTYAMAYFSILYVFPLNEICKDSKNSNFFKSTLTLGVIAEFFRIFVWYIYNFLHINIAPGFFRLGLDWVRNGHVRMQTTFLDSFIFFILIYLAVEAWNNINIKRLLLYLGLGIVYLFYAYFVYAARTVFLMYIFGAVLIIILNRSKNIRKSITSIALLCIIFFIFYNMPFVQEILSSMLNDGGTTIRTNGMALYGDLYKSTSILNGLGLNSDIINFGIVMNGVHITTYSLSDLRIIGDLYRFGIIGFTICIYIYIYICVKILVGLRKSYVNTVVVALLLFFIIGASLYERIYIMQLPLLVTMAENYDLYFTSKNGVEEFKKSYKYSNF</sequence>
<name>A0A089QHC9_9LACO</name>
<evidence type="ECO:0000313" key="2">
    <source>
        <dbReference type="EMBL" id="AIR11258.1"/>
    </source>
</evidence>